<organism evidence="1 2">
    <name type="scientific">Candidatus Magasanikbacteria bacterium CG10_big_fil_rev_8_21_14_0_10_43_6</name>
    <dbReference type="NCBI Taxonomy" id="1974650"/>
    <lineage>
        <taxon>Bacteria</taxon>
        <taxon>Candidatus Magasanikiibacteriota</taxon>
    </lineage>
</organism>
<comment type="caution">
    <text evidence="1">The sequence shown here is derived from an EMBL/GenBank/DDBJ whole genome shotgun (WGS) entry which is preliminary data.</text>
</comment>
<sequence length="60" mass="6645">MAVEIRRGGGARVESTVDPELLEQAKAAAEKAILIEAKKAEIRQFLGKDFETRTDLTDEQ</sequence>
<gene>
    <name evidence="1" type="ORF">COU33_02205</name>
</gene>
<dbReference type="AlphaFoldDB" id="A0A2M6W1B4"/>
<reference evidence="2" key="1">
    <citation type="submission" date="2017-09" db="EMBL/GenBank/DDBJ databases">
        <title>Depth-based differentiation of microbial function through sediment-hosted aquifers and enrichment of novel symbionts in the deep terrestrial subsurface.</title>
        <authorList>
            <person name="Probst A.J."/>
            <person name="Ladd B."/>
            <person name="Jarett J.K."/>
            <person name="Geller-Mcgrath D.E."/>
            <person name="Sieber C.M.K."/>
            <person name="Emerson J.B."/>
            <person name="Anantharaman K."/>
            <person name="Thomas B.C."/>
            <person name="Malmstrom R."/>
            <person name="Stieglmeier M."/>
            <person name="Klingl A."/>
            <person name="Woyke T."/>
            <person name="Ryan C.M."/>
            <person name="Banfield J.F."/>
        </authorList>
    </citation>
    <scope>NUCLEOTIDE SEQUENCE [LARGE SCALE GENOMIC DNA]</scope>
</reference>
<accession>A0A2M6W1B4</accession>
<evidence type="ECO:0000313" key="1">
    <source>
        <dbReference type="EMBL" id="PIT86607.1"/>
    </source>
</evidence>
<name>A0A2M6W1B4_9BACT</name>
<evidence type="ECO:0000313" key="2">
    <source>
        <dbReference type="Proteomes" id="UP000229362"/>
    </source>
</evidence>
<dbReference type="Proteomes" id="UP000229362">
    <property type="component" value="Unassembled WGS sequence"/>
</dbReference>
<protein>
    <submittedName>
        <fullName evidence="1">Uncharacterized protein</fullName>
    </submittedName>
</protein>
<feature type="non-terminal residue" evidence="1">
    <location>
        <position position="60"/>
    </location>
</feature>
<proteinExistence type="predicted"/>
<dbReference type="EMBL" id="PFBZ01000097">
    <property type="protein sequence ID" value="PIT86607.1"/>
    <property type="molecule type" value="Genomic_DNA"/>
</dbReference>